<comment type="caution">
    <text evidence="1">The sequence shown here is derived from an EMBL/GenBank/DDBJ whole genome shotgun (WGS) entry which is preliminary data.</text>
</comment>
<organism evidence="1 2">
    <name type="scientific">Trichinella nativa</name>
    <dbReference type="NCBI Taxonomy" id="6335"/>
    <lineage>
        <taxon>Eukaryota</taxon>
        <taxon>Metazoa</taxon>
        <taxon>Ecdysozoa</taxon>
        <taxon>Nematoda</taxon>
        <taxon>Enoplea</taxon>
        <taxon>Dorylaimia</taxon>
        <taxon>Trichinellida</taxon>
        <taxon>Trichinellidae</taxon>
        <taxon>Trichinella</taxon>
    </lineage>
</organism>
<dbReference type="AlphaFoldDB" id="A0A0V1KGY2"/>
<keyword evidence="2" id="KW-1185">Reference proteome</keyword>
<name>A0A0V1KGY2_9BILA</name>
<dbReference type="Proteomes" id="UP000054721">
    <property type="component" value="Unassembled WGS sequence"/>
</dbReference>
<accession>A0A0V1KGY2</accession>
<evidence type="ECO:0000313" key="2">
    <source>
        <dbReference type="Proteomes" id="UP000054721"/>
    </source>
</evidence>
<reference evidence="1 2" key="1">
    <citation type="submission" date="2015-05" db="EMBL/GenBank/DDBJ databases">
        <title>Evolution of Trichinella species and genotypes.</title>
        <authorList>
            <person name="Korhonen P.K."/>
            <person name="Edoardo P."/>
            <person name="Giuseppe L.R."/>
            <person name="Gasser R.B."/>
        </authorList>
    </citation>
    <scope>NUCLEOTIDE SEQUENCE [LARGE SCALE GENOMIC DNA]</scope>
    <source>
        <strain evidence="1">ISS10</strain>
    </source>
</reference>
<evidence type="ECO:0000313" key="1">
    <source>
        <dbReference type="EMBL" id="KRZ46463.1"/>
    </source>
</evidence>
<dbReference type="EMBL" id="JYDW01003293">
    <property type="protein sequence ID" value="KRZ46463.1"/>
    <property type="molecule type" value="Genomic_DNA"/>
</dbReference>
<sequence length="44" mass="4834">MYSPGPLCCRQALEQLWEGDTCQTSGFMLSQCQGEGRPLQSLSP</sequence>
<gene>
    <name evidence="1" type="ORF">T02_12521</name>
</gene>
<protein>
    <submittedName>
        <fullName evidence="1">Uncharacterized protein</fullName>
    </submittedName>
</protein>
<proteinExistence type="predicted"/>